<dbReference type="EMBL" id="KB320577">
    <property type="protein sequence ID" value="ELW68246.1"/>
    <property type="molecule type" value="Genomic_DNA"/>
</dbReference>
<dbReference type="GO" id="GO:0031012">
    <property type="term" value="C:extracellular matrix"/>
    <property type="evidence" value="ECO:0007669"/>
    <property type="project" value="TreeGrafter"/>
</dbReference>
<dbReference type="AlphaFoldDB" id="L9KZM8"/>
<keyword evidence="8" id="KW-0325">Glycoprotein</keyword>
<dbReference type="Pfam" id="PF00530">
    <property type="entry name" value="SRCR"/>
    <property type="match status" value="1"/>
</dbReference>
<dbReference type="GO" id="GO:0016020">
    <property type="term" value="C:membrane"/>
    <property type="evidence" value="ECO:0007669"/>
    <property type="project" value="InterPro"/>
</dbReference>
<evidence type="ECO:0000256" key="4">
    <source>
        <dbReference type="ARBA" id="ARBA00022530"/>
    </source>
</evidence>
<dbReference type="PRINTS" id="PR00258">
    <property type="entry name" value="SPERACTRCPTR"/>
</dbReference>
<reference evidence="15" key="2">
    <citation type="journal article" date="2013" name="Nat. Commun.">
        <title>Genome of the Chinese tree shrew.</title>
        <authorList>
            <person name="Fan Y."/>
            <person name="Huang Z.Y."/>
            <person name="Cao C.C."/>
            <person name="Chen C.S."/>
            <person name="Chen Y.X."/>
            <person name="Fan D.D."/>
            <person name="He J."/>
            <person name="Hou H.L."/>
            <person name="Hu L."/>
            <person name="Hu X.T."/>
            <person name="Jiang X.T."/>
            <person name="Lai R."/>
            <person name="Lang Y.S."/>
            <person name="Liang B."/>
            <person name="Liao S.G."/>
            <person name="Mu D."/>
            <person name="Ma Y.Y."/>
            <person name="Niu Y.Y."/>
            <person name="Sun X.Q."/>
            <person name="Xia J.Q."/>
            <person name="Xiao J."/>
            <person name="Xiong Z.Q."/>
            <person name="Xu L."/>
            <person name="Yang L."/>
            <person name="Zhang Y."/>
            <person name="Zhao W."/>
            <person name="Zhao X.D."/>
            <person name="Zheng Y.T."/>
            <person name="Zhou J.M."/>
            <person name="Zhu Y.B."/>
            <person name="Zhang G.J."/>
            <person name="Wang J."/>
            <person name="Yao Y.G."/>
        </authorList>
    </citation>
    <scope>NUCLEOTIDE SEQUENCE [LARGE SCALE GENOMIC DNA]</scope>
</reference>
<dbReference type="Pfam" id="PF07707">
    <property type="entry name" value="BACK"/>
    <property type="match status" value="1"/>
</dbReference>
<dbReference type="eggNOG" id="ENOG502QU48">
    <property type="taxonomic scope" value="Eukaryota"/>
</dbReference>
<dbReference type="GO" id="GO:0007155">
    <property type="term" value="P:cell adhesion"/>
    <property type="evidence" value="ECO:0007669"/>
    <property type="project" value="UniProtKB-KW"/>
</dbReference>
<dbReference type="InterPro" id="IPR051481">
    <property type="entry name" value="BTB-POZ/Galectin-3-binding"/>
</dbReference>
<dbReference type="Gene3D" id="3.10.250.10">
    <property type="entry name" value="SRCR-like domain"/>
    <property type="match status" value="1"/>
</dbReference>
<keyword evidence="6" id="KW-0130">Cell adhesion</keyword>
<dbReference type="Proteomes" id="UP000011518">
    <property type="component" value="Unassembled WGS sequence"/>
</dbReference>
<feature type="disulfide bond" evidence="11">
    <location>
        <begin position="84"/>
        <end position="145"/>
    </location>
</feature>
<feature type="disulfide bond" evidence="11">
    <location>
        <begin position="71"/>
        <end position="135"/>
    </location>
</feature>
<dbReference type="FunFam" id="3.10.250.10:FF:000001">
    <property type="entry name" value="Lysyl oxidase 4 isoform X1"/>
    <property type="match status" value="1"/>
</dbReference>
<dbReference type="STRING" id="246437.L9KZM8"/>
<proteinExistence type="predicted"/>
<keyword evidence="4" id="KW-0272">Extracellular matrix</keyword>
<dbReference type="InterPro" id="IPR001190">
    <property type="entry name" value="SRCR"/>
</dbReference>
<dbReference type="InParanoid" id="L9KZM8"/>
<keyword evidence="15" id="KW-1185">Reference proteome</keyword>
<evidence type="ECO:0000313" key="14">
    <source>
        <dbReference type="EMBL" id="ELW68246.1"/>
    </source>
</evidence>
<name>L9KZM8_TUPCH</name>
<evidence type="ECO:0000259" key="12">
    <source>
        <dbReference type="PROSITE" id="PS50097"/>
    </source>
</evidence>
<protein>
    <recommendedName>
        <fullName evidence="2">Galectin-3-binding protein</fullName>
    </recommendedName>
    <alternativeName>
        <fullName evidence="10">Lectin galactoside-binding soluble 3-binding protein</fullName>
    </alternativeName>
</protein>
<dbReference type="PROSITE" id="PS50287">
    <property type="entry name" value="SRCR_2"/>
    <property type="match status" value="1"/>
</dbReference>
<feature type="domain" description="SRCR" evidence="13">
    <location>
        <begin position="46"/>
        <end position="146"/>
    </location>
</feature>
<dbReference type="GO" id="GO:0005615">
    <property type="term" value="C:extracellular space"/>
    <property type="evidence" value="ECO:0007669"/>
    <property type="project" value="TreeGrafter"/>
</dbReference>
<evidence type="ECO:0000256" key="5">
    <source>
        <dbReference type="ARBA" id="ARBA00022729"/>
    </source>
</evidence>
<dbReference type="PANTHER" id="PTHR24410">
    <property type="entry name" value="HL07962P-RELATED"/>
    <property type="match status" value="1"/>
</dbReference>
<dbReference type="CDD" id="cd18304">
    <property type="entry name" value="BTB_POZ_M2BP"/>
    <property type="match status" value="1"/>
</dbReference>
<keyword evidence="3" id="KW-0964">Secreted</keyword>
<evidence type="ECO:0000256" key="6">
    <source>
        <dbReference type="ARBA" id="ARBA00022889"/>
    </source>
</evidence>
<evidence type="ECO:0000313" key="15">
    <source>
        <dbReference type="Proteomes" id="UP000011518"/>
    </source>
</evidence>
<comment type="function">
    <text evidence="9">Promotes integrin-mediated cell adhesion. May stimulate host defense against viruses and tumor cells.</text>
</comment>
<sequence>MSRAPPSWRSARLPSDRGSSLTMALPRLFWVWLLVVGTHGLKDGDMRLADGGAPNQGRVEIFYRGQWGTVCDNLWDLTDASVVCRALGFENATEALGGAAFGPGTGPIMLDEVECSGTEPSLANCRSLGWLKSHCKHRQDAGVVCSNETRDAHTLDLSGELSAALAQIFDSQQGCDLAIRVKVQGGEDQGLCAHTLILSANPEAQALWKKPGSKVTMYVDAECVPVIRDFIRYFYSRRIDISLSSVKCFHKLASAYGAGQLQAYCGRLFAVLLPQDSSFRTALDLHAYALATKDPLLEELCVRFLTWNFEALTQAEAWPSVPVGLLQALLPQSELAVSSELALLKAVDAWAQETRAPREKVEGLLEEVRFPMMLPTDLFELQFNLSLFASHEALFQRKSLQALEFHTVPFPLLAQYRGLNLSEDAYMPRIYTSATWSASVWPRARDTWDPRLAYQSRRESPFGYSSYSKGYGYYPSQSFRTPQHPSFLFQAKLVSWALTYLPTMQSCWNYGFSCSSEELPVLGLTRSGYSDPTVGYENKALMLCGGRFVADVTNFEGTKAPIPGALDTNSSKVASFFPCPAGSFSSFRVAIRPFYLTNATAMD</sequence>
<dbReference type="PANTHER" id="PTHR24410:SF16">
    <property type="entry name" value="GALECTIN-3-BINDING PROTEIN"/>
    <property type="match status" value="1"/>
</dbReference>
<dbReference type="InterPro" id="IPR036772">
    <property type="entry name" value="SRCR-like_dom_sf"/>
</dbReference>
<keyword evidence="5" id="KW-0732">Signal</keyword>
<evidence type="ECO:0000256" key="2">
    <source>
        <dbReference type="ARBA" id="ARBA00019410"/>
    </source>
</evidence>
<evidence type="ECO:0000259" key="13">
    <source>
        <dbReference type="PROSITE" id="PS50287"/>
    </source>
</evidence>
<evidence type="ECO:0000256" key="9">
    <source>
        <dbReference type="ARBA" id="ARBA00024860"/>
    </source>
</evidence>
<keyword evidence="7 11" id="KW-1015">Disulfide bond</keyword>
<dbReference type="SUPFAM" id="SSF54695">
    <property type="entry name" value="POZ domain"/>
    <property type="match status" value="1"/>
</dbReference>
<dbReference type="Gene3D" id="3.30.710.10">
    <property type="entry name" value="Potassium Channel Kv1.1, Chain A"/>
    <property type="match status" value="1"/>
</dbReference>
<dbReference type="SUPFAM" id="SSF56487">
    <property type="entry name" value="SRCR-like"/>
    <property type="match status" value="1"/>
</dbReference>
<evidence type="ECO:0000256" key="7">
    <source>
        <dbReference type="ARBA" id="ARBA00023157"/>
    </source>
</evidence>
<dbReference type="Gene3D" id="1.25.40.420">
    <property type="match status" value="1"/>
</dbReference>
<evidence type="ECO:0000256" key="3">
    <source>
        <dbReference type="ARBA" id="ARBA00022525"/>
    </source>
</evidence>
<feature type="domain" description="BTB" evidence="12">
    <location>
        <begin position="175"/>
        <end position="243"/>
    </location>
</feature>
<dbReference type="FunFam" id="3.30.710.10:FF:000128">
    <property type="entry name" value="galectin-3-binding protein precursor"/>
    <property type="match status" value="1"/>
</dbReference>
<organism evidence="14 15">
    <name type="scientific">Tupaia chinensis</name>
    <name type="common">Chinese tree shrew</name>
    <name type="synonym">Tupaia belangeri chinensis</name>
    <dbReference type="NCBI Taxonomy" id="246437"/>
    <lineage>
        <taxon>Eukaryota</taxon>
        <taxon>Metazoa</taxon>
        <taxon>Chordata</taxon>
        <taxon>Craniata</taxon>
        <taxon>Vertebrata</taxon>
        <taxon>Euteleostomi</taxon>
        <taxon>Mammalia</taxon>
        <taxon>Eutheria</taxon>
        <taxon>Euarchontoglires</taxon>
        <taxon>Scandentia</taxon>
        <taxon>Tupaiidae</taxon>
        <taxon>Tupaia</taxon>
    </lineage>
</organism>
<evidence type="ECO:0000256" key="8">
    <source>
        <dbReference type="ARBA" id="ARBA00023180"/>
    </source>
</evidence>
<dbReference type="InterPro" id="IPR011333">
    <property type="entry name" value="SKP1/BTB/POZ_sf"/>
</dbReference>
<accession>L9KZM8</accession>
<gene>
    <name evidence="14" type="ORF">TREES_T100007418</name>
</gene>
<reference evidence="15" key="1">
    <citation type="submission" date="2012-07" db="EMBL/GenBank/DDBJ databases">
        <title>Genome of the Chinese tree shrew, a rising model animal genetically related to primates.</title>
        <authorList>
            <person name="Zhang G."/>
            <person name="Fan Y."/>
            <person name="Yao Y."/>
            <person name="Huang Z."/>
        </authorList>
    </citation>
    <scope>NUCLEOTIDE SEQUENCE [LARGE SCALE GENOMIC DNA]</scope>
</reference>
<comment type="subcellular location">
    <subcellularLocation>
        <location evidence="1">Secreted</location>
        <location evidence="1">Extracellular space</location>
        <location evidence="1">Extracellular matrix</location>
    </subcellularLocation>
</comment>
<dbReference type="SMART" id="SM00875">
    <property type="entry name" value="BACK"/>
    <property type="match status" value="1"/>
</dbReference>
<dbReference type="SMART" id="SM00202">
    <property type="entry name" value="SR"/>
    <property type="match status" value="1"/>
</dbReference>
<dbReference type="SMART" id="SM00225">
    <property type="entry name" value="BTB"/>
    <property type="match status" value="1"/>
</dbReference>
<dbReference type="FunCoup" id="L9KZM8">
    <property type="interactions" value="105"/>
</dbReference>
<dbReference type="InterPro" id="IPR011705">
    <property type="entry name" value="BACK"/>
</dbReference>
<dbReference type="PROSITE" id="PS00420">
    <property type="entry name" value="SRCR_1"/>
    <property type="match status" value="1"/>
</dbReference>
<dbReference type="InterPro" id="IPR000210">
    <property type="entry name" value="BTB/POZ_dom"/>
</dbReference>
<evidence type="ECO:0000256" key="11">
    <source>
        <dbReference type="PROSITE-ProRule" id="PRU00196"/>
    </source>
</evidence>
<feature type="disulfide bond" evidence="11">
    <location>
        <begin position="115"/>
        <end position="125"/>
    </location>
</feature>
<evidence type="ECO:0000256" key="10">
    <source>
        <dbReference type="ARBA" id="ARBA00031798"/>
    </source>
</evidence>
<evidence type="ECO:0000256" key="1">
    <source>
        <dbReference type="ARBA" id="ARBA00004498"/>
    </source>
</evidence>
<dbReference type="PROSITE" id="PS50097">
    <property type="entry name" value="BTB"/>
    <property type="match status" value="1"/>
</dbReference>